<feature type="domain" description="Homeobox" evidence="4">
    <location>
        <begin position="6"/>
        <end position="66"/>
    </location>
</feature>
<dbReference type="SMART" id="SM00389">
    <property type="entry name" value="HOX"/>
    <property type="match status" value="1"/>
</dbReference>
<gene>
    <name evidence="5" type="primary">SEBOX</name>
</gene>
<evidence type="ECO:0000313" key="6">
    <source>
        <dbReference type="Proteomes" id="UP000694390"/>
    </source>
</evidence>
<sequence>MASHPTGGRRKRTTFSRGQLCELERVFAALPYPDIGTRERLAELTHLPEAKIQVWFQNRRARRIKSGKLEQPSCRRDLASKPPPFCPPPPQGSSLLPQGQGARSQEVPELRLPDSCPQQCLGQALPGLISAVQGQLLWEDSSQPLCSQAGAHWPVAAHGQAGAQGADPMAGEGLSYWDVFPAQTSLGYISDLIYNAAIVTNLGKP</sequence>
<feature type="region of interest" description="Disordered" evidence="3">
    <location>
        <begin position="66"/>
        <end position="107"/>
    </location>
</feature>
<name>A0A8C4WA11_9SAUR</name>
<dbReference type="InterPro" id="IPR042223">
    <property type="entry name" value="SEBOX"/>
</dbReference>
<feature type="compositionally biased region" description="Pro residues" evidence="3">
    <location>
        <begin position="81"/>
        <end position="91"/>
    </location>
</feature>
<dbReference type="PROSITE" id="PS50071">
    <property type="entry name" value="HOMEOBOX_2"/>
    <property type="match status" value="1"/>
</dbReference>
<protein>
    <submittedName>
        <fullName evidence="5">SEBOX homeobox</fullName>
    </submittedName>
</protein>
<dbReference type="InterPro" id="IPR001356">
    <property type="entry name" value="HD"/>
</dbReference>
<feature type="DNA-binding region" description="Homeobox" evidence="1">
    <location>
        <begin position="8"/>
        <end position="67"/>
    </location>
</feature>
<keyword evidence="6" id="KW-1185">Reference proteome</keyword>
<dbReference type="PANTHER" id="PTHR47777:SF1">
    <property type="entry name" value="HOMEOBOX PROTEIN SEBOX"/>
    <property type="match status" value="1"/>
</dbReference>
<feature type="compositionally biased region" description="Low complexity" evidence="3">
    <location>
        <begin position="92"/>
        <end position="101"/>
    </location>
</feature>
<evidence type="ECO:0000313" key="5">
    <source>
        <dbReference type="Ensembl" id="ENSGEVP00005013027.1"/>
    </source>
</evidence>
<dbReference type="GO" id="GO:0005634">
    <property type="term" value="C:nucleus"/>
    <property type="evidence" value="ECO:0007669"/>
    <property type="project" value="UniProtKB-SubCell"/>
</dbReference>
<evidence type="ECO:0000259" key="4">
    <source>
        <dbReference type="PROSITE" id="PS50071"/>
    </source>
</evidence>
<dbReference type="PANTHER" id="PTHR47777">
    <property type="entry name" value="HOMEOBOX PROTEIN SEBOX"/>
    <property type="match status" value="1"/>
</dbReference>
<dbReference type="GO" id="GO:0048477">
    <property type="term" value="P:oogenesis"/>
    <property type="evidence" value="ECO:0007669"/>
    <property type="project" value="Ensembl"/>
</dbReference>
<accession>A0A8C4WA11</accession>
<dbReference type="GO" id="GO:0003677">
    <property type="term" value="F:DNA binding"/>
    <property type="evidence" value="ECO:0007669"/>
    <property type="project" value="UniProtKB-UniRule"/>
</dbReference>
<dbReference type="SUPFAM" id="SSF46689">
    <property type="entry name" value="Homeodomain-like"/>
    <property type="match status" value="1"/>
</dbReference>
<evidence type="ECO:0000256" key="1">
    <source>
        <dbReference type="PROSITE-ProRule" id="PRU00108"/>
    </source>
</evidence>
<organism evidence="5 6">
    <name type="scientific">Gopherus evgoodei</name>
    <name type="common">Goodes thornscrub tortoise</name>
    <dbReference type="NCBI Taxonomy" id="1825980"/>
    <lineage>
        <taxon>Eukaryota</taxon>
        <taxon>Metazoa</taxon>
        <taxon>Chordata</taxon>
        <taxon>Craniata</taxon>
        <taxon>Vertebrata</taxon>
        <taxon>Euteleostomi</taxon>
        <taxon>Archelosauria</taxon>
        <taxon>Testudinata</taxon>
        <taxon>Testudines</taxon>
        <taxon>Cryptodira</taxon>
        <taxon>Durocryptodira</taxon>
        <taxon>Testudinoidea</taxon>
        <taxon>Testudinidae</taxon>
        <taxon>Gopherus</taxon>
    </lineage>
</organism>
<proteinExistence type="predicted"/>
<dbReference type="GO" id="GO:0009792">
    <property type="term" value="P:embryo development ending in birth or egg hatching"/>
    <property type="evidence" value="ECO:0007669"/>
    <property type="project" value="Ensembl"/>
</dbReference>
<comment type="subcellular location">
    <subcellularLocation>
        <location evidence="1 2">Nucleus</location>
    </subcellularLocation>
</comment>
<reference evidence="5" key="1">
    <citation type="submission" date="2019-06" db="EMBL/GenBank/DDBJ databases">
        <title>G10K-VGP Goodes thornscrub tortoise genome, primary haplotype.</title>
        <authorList>
            <person name="Murphy B."/>
            <person name="Edwards T."/>
            <person name="Rhie A."/>
            <person name="Koren S."/>
            <person name="Phillippy A."/>
            <person name="Fedrigo O."/>
            <person name="Haase B."/>
            <person name="Mountcastle J."/>
            <person name="Lewin H."/>
            <person name="Damas J."/>
            <person name="Howe K."/>
            <person name="Formenti G."/>
            <person name="Myers G."/>
            <person name="Durbin R."/>
            <person name="Jarvis E.D."/>
        </authorList>
    </citation>
    <scope>NUCLEOTIDE SEQUENCE [LARGE SCALE GENOMIC DNA]</scope>
</reference>
<keyword evidence="1 2" id="KW-0539">Nucleus</keyword>
<evidence type="ECO:0000256" key="3">
    <source>
        <dbReference type="SAM" id="MobiDB-lite"/>
    </source>
</evidence>
<dbReference type="AlphaFoldDB" id="A0A8C4WA11"/>
<reference evidence="5" key="2">
    <citation type="submission" date="2025-08" db="UniProtKB">
        <authorList>
            <consortium name="Ensembl"/>
        </authorList>
    </citation>
    <scope>IDENTIFICATION</scope>
</reference>
<reference evidence="5" key="3">
    <citation type="submission" date="2025-09" db="UniProtKB">
        <authorList>
            <consortium name="Ensembl"/>
        </authorList>
    </citation>
    <scope>IDENTIFICATION</scope>
</reference>
<keyword evidence="1 2" id="KW-0371">Homeobox</keyword>
<dbReference type="CDD" id="cd00086">
    <property type="entry name" value="homeodomain"/>
    <property type="match status" value="1"/>
</dbReference>
<dbReference type="Ensembl" id="ENSGEVT00005013647.1">
    <property type="protein sequence ID" value="ENSGEVP00005013027.1"/>
    <property type="gene ID" value="ENSGEVG00005009222.1"/>
</dbReference>
<dbReference type="InterPro" id="IPR009057">
    <property type="entry name" value="Homeodomain-like_sf"/>
</dbReference>
<dbReference type="OrthoDB" id="6159439at2759"/>
<dbReference type="Pfam" id="PF00046">
    <property type="entry name" value="Homeodomain"/>
    <property type="match status" value="1"/>
</dbReference>
<dbReference type="Gene3D" id="1.10.10.60">
    <property type="entry name" value="Homeodomain-like"/>
    <property type="match status" value="1"/>
</dbReference>
<dbReference type="Proteomes" id="UP000694390">
    <property type="component" value="Chromosome 17"/>
</dbReference>
<evidence type="ECO:0000256" key="2">
    <source>
        <dbReference type="RuleBase" id="RU000682"/>
    </source>
</evidence>
<keyword evidence="1 2" id="KW-0238">DNA-binding</keyword>
<dbReference type="GeneTree" id="ENSGT00920000149180"/>